<gene>
    <name evidence="1" type="ORF">QFC24_006558</name>
</gene>
<dbReference type="Proteomes" id="UP001234202">
    <property type="component" value="Unassembled WGS sequence"/>
</dbReference>
<dbReference type="EMBL" id="JASBWV010000033">
    <property type="protein sequence ID" value="KAJ9117099.1"/>
    <property type="molecule type" value="Genomic_DNA"/>
</dbReference>
<evidence type="ECO:0000313" key="2">
    <source>
        <dbReference type="Proteomes" id="UP001234202"/>
    </source>
</evidence>
<proteinExistence type="predicted"/>
<comment type="caution">
    <text evidence="1">The sequence shown here is derived from an EMBL/GenBank/DDBJ whole genome shotgun (WGS) entry which is preliminary data.</text>
</comment>
<reference evidence="1" key="1">
    <citation type="submission" date="2023-04" db="EMBL/GenBank/DDBJ databases">
        <title>Draft Genome sequencing of Naganishia species isolated from polar environments using Oxford Nanopore Technology.</title>
        <authorList>
            <person name="Leo P."/>
            <person name="Venkateswaran K."/>
        </authorList>
    </citation>
    <scope>NUCLEOTIDE SEQUENCE</scope>
    <source>
        <strain evidence="1">DBVPG 5303</strain>
    </source>
</reference>
<name>A0ACC2WZ67_9TREE</name>
<organism evidence="1 2">
    <name type="scientific">Naganishia onofrii</name>
    <dbReference type="NCBI Taxonomy" id="1851511"/>
    <lineage>
        <taxon>Eukaryota</taxon>
        <taxon>Fungi</taxon>
        <taxon>Dikarya</taxon>
        <taxon>Basidiomycota</taxon>
        <taxon>Agaricomycotina</taxon>
        <taxon>Tremellomycetes</taxon>
        <taxon>Filobasidiales</taxon>
        <taxon>Filobasidiaceae</taxon>
        <taxon>Naganishia</taxon>
    </lineage>
</organism>
<evidence type="ECO:0000313" key="1">
    <source>
        <dbReference type="EMBL" id="KAJ9117099.1"/>
    </source>
</evidence>
<accession>A0ACC2WZ67</accession>
<protein>
    <submittedName>
        <fullName evidence="1">Uncharacterized protein</fullName>
    </submittedName>
</protein>
<sequence length="324" mass="35250">MDSYPWEPAQTTSGIVKDPTVGARLVPKSVRKDGSQRKELRIRDGYVPLEDRVAYKSRGKLEAERLKGFVPGATSATPSTYAIPSGKANDPTQGMSKAQKKNYQRKIKKLEEKTARNWDSEDDDDEDEDEDEHDGNDKRVYKAKNPDELNDRFDVYEDSDDAELDAAIDNIEIPELGVKPQFGIGFNKQRDLMKGPSRADTKPSGIARPPRPGGIFRDLGLKPKSSTSTATLATPSTETTSQTSSTAAKPPVTNPVSTPPATTTAKPGSSQSKRTVPGAASKSSTNSSKDLPRTRPEVKVRPGHSLAGMMKQLAVQDTTPGVRR</sequence>
<keyword evidence="2" id="KW-1185">Reference proteome</keyword>